<reference evidence="1" key="2">
    <citation type="submission" date="2025-08" db="UniProtKB">
        <authorList>
            <consortium name="Ensembl"/>
        </authorList>
    </citation>
    <scope>IDENTIFICATION</scope>
</reference>
<dbReference type="AlphaFoldDB" id="A0A4W5KDN4"/>
<accession>A0A4W5KDN4</accession>
<reference evidence="1" key="3">
    <citation type="submission" date="2025-09" db="UniProtKB">
        <authorList>
            <consortium name="Ensembl"/>
        </authorList>
    </citation>
    <scope>IDENTIFICATION</scope>
</reference>
<evidence type="ECO:0000313" key="2">
    <source>
        <dbReference type="Proteomes" id="UP000314982"/>
    </source>
</evidence>
<dbReference type="GeneTree" id="ENSGT01000000221590"/>
<organism evidence="1 2">
    <name type="scientific">Hucho hucho</name>
    <name type="common">huchen</name>
    <dbReference type="NCBI Taxonomy" id="62062"/>
    <lineage>
        <taxon>Eukaryota</taxon>
        <taxon>Metazoa</taxon>
        <taxon>Chordata</taxon>
        <taxon>Craniata</taxon>
        <taxon>Vertebrata</taxon>
        <taxon>Euteleostomi</taxon>
        <taxon>Actinopterygii</taxon>
        <taxon>Neopterygii</taxon>
        <taxon>Teleostei</taxon>
        <taxon>Protacanthopterygii</taxon>
        <taxon>Salmoniformes</taxon>
        <taxon>Salmonidae</taxon>
        <taxon>Salmoninae</taxon>
        <taxon>Hucho</taxon>
    </lineage>
</organism>
<dbReference type="Ensembl" id="ENSHHUT00000014719.1">
    <property type="protein sequence ID" value="ENSHHUP00000014242.1"/>
    <property type="gene ID" value="ENSHHUG00000008811.1"/>
</dbReference>
<name>A0A4W5KDN4_9TELE</name>
<keyword evidence="2" id="KW-1185">Reference proteome</keyword>
<protein>
    <submittedName>
        <fullName evidence="1">Uncharacterized protein</fullName>
    </submittedName>
</protein>
<evidence type="ECO:0000313" key="1">
    <source>
        <dbReference type="Ensembl" id="ENSHHUP00000014242.1"/>
    </source>
</evidence>
<reference evidence="2" key="1">
    <citation type="submission" date="2018-06" db="EMBL/GenBank/DDBJ databases">
        <title>Genome assembly of Danube salmon.</title>
        <authorList>
            <person name="Macqueen D.J."/>
            <person name="Gundappa M.K."/>
        </authorList>
    </citation>
    <scope>NUCLEOTIDE SEQUENCE [LARGE SCALE GENOMIC DNA]</scope>
</reference>
<sequence>RMVLFLGGGAYKLGAIQARTATVVSNPMAHLKNAVLPMCVLALAQPIGFWDQSEWLEHFHSRNRWGGTQIQTHCREETNVCGCGVVFGVWVARQ</sequence>
<proteinExistence type="predicted"/>
<dbReference type="Proteomes" id="UP000314982">
    <property type="component" value="Unassembled WGS sequence"/>
</dbReference>